<evidence type="ECO:0000256" key="1">
    <source>
        <dbReference type="SAM" id="Coils"/>
    </source>
</evidence>
<evidence type="ECO:0000256" key="2">
    <source>
        <dbReference type="SAM" id="MobiDB-lite"/>
    </source>
</evidence>
<dbReference type="Proteomes" id="UP000001055">
    <property type="component" value="Unassembled WGS sequence"/>
</dbReference>
<feature type="coiled-coil region" evidence="1">
    <location>
        <begin position="784"/>
        <end position="829"/>
    </location>
</feature>
<feature type="compositionally biased region" description="Acidic residues" evidence="2">
    <location>
        <begin position="169"/>
        <end position="195"/>
    </location>
</feature>
<dbReference type="KEGG" id="pno:SNOG_13466"/>
<dbReference type="InParanoid" id="Q0U448"/>
<sequence>MSSRKRKFKPVYNPSASEQFPDIPWYKVNYQVITDLVNEMLDEIIIRLEKYAPGDSGINALLEAAEEAKRLPDLEKCRMAVLGDQAAGKSTLLTVLMGGRRLLDSSGDTKSCTAVPTAMVHKKGAADNTRESDMTIEWMTLEEILAHIQEQIRRWTDLHPGFDHNLDDNPGDGEDIQESSDDEDELDPSTADEEEPTRSKSQGRKALKLDDAASTAQEFFEVIFNTERDRRAKQRLEERLYRSDIRLGDFETLCVEAVQIRFRELDADLRVRDNLSQFSAVQDRDLREKRNLVKRLWPFVKLVTIATGHILLRYGMCFYDLPGFGDTNQLRAAHINRYRWKADLELIVAVSSRIRTNKALNKEIAKSVHMKKGGGTTILVMNKIDCESEDIDDESGSEIPDELLREIFVAYVQREKRLVEEQLQGKDIAFFAASAESALEWKNRSRKQDPYLDPEGTGIPAIVRHFLRAPADTNLRNYHNHVTKVLPAWRARALRVLTKHTEDEHYAKMREDLSAKIPCLAIRLRELVPSLLEQTISAPWSCEDEPKIVDKIKELFDKLWRDPKIMYTGWRKMLRENGIPVAGVYVDRNLNEDVLSTIEAIINDWANKMTEATDGLAGSLLQLVKELVSATFRDINICNSTPELKDAAADALEEAEGEIEASYDTLLNKLNSSLDENHLHFTTEMDIECPIAKAMKPSYERALDERFVQGGRGIYKRQKKVLKDSMLKPKKHYVRLEEDEQKIEPLIDALKEKLMSRQRELWTQNCTAFIDSVIEQLEEFCQTAKDLLTDADFMSKEHQEARAELKELLEQFDDSLDEVQEEFANLGLEAPVKKIKLEPTEDSGVEPTFAEPSHFDPTEPAPEDVPSVPIVQNLGWHHFLANQYPLKSQ</sequence>
<accession>Q0U448</accession>
<evidence type="ECO:0000313" key="3">
    <source>
        <dbReference type="EMBL" id="EAT79350.2"/>
    </source>
</evidence>
<dbReference type="RefSeq" id="XP_001803678.1">
    <property type="nucleotide sequence ID" value="XM_001803626.1"/>
</dbReference>
<evidence type="ECO:0000313" key="4">
    <source>
        <dbReference type="Proteomes" id="UP000001055"/>
    </source>
</evidence>
<feature type="region of interest" description="Disordered" evidence="2">
    <location>
        <begin position="163"/>
        <end position="209"/>
    </location>
</feature>
<dbReference type="VEuPathDB" id="FungiDB:JI435_134660"/>
<dbReference type="GeneID" id="5980595"/>
<reference evidence="4" key="1">
    <citation type="journal article" date="2007" name="Plant Cell">
        <title>Dothideomycete-plant interactions illuminated by genome sequencing and EST analysis of the wheat pathogen Stagonospora nodorum.</title>
        <authorList>
            <person name="Hane J.K."/>
            <person name="Lowe R.G."/>
            <person name="Solomon P.S."/>
            <person name="Tan K.C."/>
            <person name="Schoch C.L."/>
            <person name="Spatafora J.W."/>
            <person name="Crous P.W."/>
            <person name="Kodira C."/>
            <person name="Birren B.W."/>
            <person name="Galagan J.E."/>
            <person name="Torriani S.F."/>
            <person name="McDonald B.A."/>
            <person name="Oliver R.P."/>
        </authorList>
    </citation>
    <scope>NUCLEOTIDE SEQUENCE [LARGE SCALE GENOMIC DNA]</scope>
    <source>
        <strain evidence="4">SN15 / ATCC MYA-4574 / FGSC 10173</strain>
    </source>
</reference>
<dbReference type="InterPro" id="IPR027417">
    <property type="entry name" value="P-loop_NTPase"/>
</dbReference>
<gene>
    <name evidence="3" type="ORF">SNOG_13466</name>
</gene>
<dbReference type="AlphaFoldDB" id="Q0U448"/>
<dbReference type="EMBL" id="CH445350">
    <property type="protein sequence ID" value="EAT79350.2"/>
    <property type="molecule type" value="Genomic_DNA"/>
</dbReference>
<organism evidence="3 4">
    <name type="scientific">Phaeosphaeria nodorum (strain SN15 / ATCC MYA-4574 / FGSC 10173)</name>
    <name type="common">Glume blotch fungus</name>
    <name type="synonym">Parastagonospora nodorum</name>
    <dbReference type="NCBI Taxonomy" id="321614"/>
    <lineage>
        <taxon>Eukaryota</taxon>
        <taxon>Fungi</taxon>
        <taxon>Dikarya</taxon>
        <taxon>Ascomycota</taxon>
        <taxon>Pezizomycotina</taxon>
        <taxon>Dothideomycetes</taxon>
        <taxon>Pleosporomycetidae</taxon>
        <taxon>Pleosporales</taxon>
        <taxon>Pleosporineae</taxon>
        <taxon>Phaeosphaeriaceae</taxon>
        <taxon>Parastagonospora</taxon>
    </lineage>
</organism>
<dbReference type="HOGENOM" id="CLU_335919_0_0_1"/>
<dbReference type="Gene3D" id="3.40.50.300">
    <property type="entry name" value="P-loop containing nucleotide triphosphate hydrolases"/>
    <property type="match status" value="2"/>
</dbReference>
<feature type="region of interest" description="Disordered" evidence="2">
    <location>
        <begin position="837"/>
        <end position="867"/>
    </location>
</feature>
<keyword evidence="1" id="KW-0175">Coiled coil</keyword>
<dbReference type="eggNOG" id="ENOG502TEXV">
    <property type="taxonomic scope" value="Eukaryota"/>
</dbReference>
<dbReference type="PANTHER" id="PTHR36681">
    <property type="entry name" value="NUCLEAR GTPASE, GERMINAL CENTER-ASSOCIATED, TANDEM DUPLICATE 3"/>
    <property type="match status" value="1"/>
</dbReference>
<dbReference type="PANTHER" id="PTHR36681:SF3">
    <property type="entry name" value="NUCLEAR GTPASE, GERMINAL CENTER-ASSOCIATED, TANDEM DUPLICATE 3"/>
    <property type="match status" value="1"/>
</dbReference>
<dbReference type="SUPFAM" id="SSF52540">
    <property type="entry name" value="P-loop containing nucleoside triphosphate hydrolases"/>
    <property type="match status" value="1"/>
</dbReference>
<protein>
    <submittedName>
        <fullName evidence="3">Uncharacterized protein</fullName>
    </submittedName>
</protein>
<proteinExistence type="predicted"/>
<name>Q0U448_PHANO</name>